<accession>A0A5R9F5P7</accession>
<dbReference type="InterPro" id="IPR014330">
    <property type="entry name" value="RNA-bd_S4-rel_YaaA"/>
</dbReference>
<dbReference type="SUPFAM" id="SSF55174">
    <property type="entry name" value="Alpha-L RNA-binding motif"/>
    <property type="match status" value="1"/>
</dbReference>
<proteinExistence type="predicted"/>
<dbReference type="Gene3D" id="3.10.290.10">
    <property type="entry name" value="RNA-binding S4 domain"/>
    <property type="match status" value="1"/>
</dbReference>
<keyword evidence="3" id="KW-1185">Reference proteome</keyword>
<name>A0A5R9F5P7_9BACL</name>
<comment type="caution">
    <text evidence="2">The sequence shown here is derived from an EMBL/GenBank/DDBJ whole genome shotgun (WGS) entry which is preliminary data.</text>
</comment>
<evidence type="ECO:0000256" key="1">
    <source>
        <dbReference type="PROSITE-ProRule" id="PRU00182"/>
    </source>
</evidence>
<evidence type="ECO:0000313" key="2">
    <source>
        <dbReference type="EMBL" id="TLS35125.1"/>
    </source>
</evidence>
<dbReference type="GO" id="GO:0003723">
    <property type="term" value="F:RNA binding"/>
    <property type="evidence" value="ECO:0007669"/>
    <property type="project" value="UniProtKB-KW"/>
</dbReference>
<dbReference type="OrthoDB" id="9811532at2"/>
<protein>
    <submittedName>
        <fullName evidence="2">S4 domain-containing protein YaaA</fullName>
    </submittedName>
</protein>
<evidence type="ECO:0000313" key="3">
    <source>
        <dbReference type="Proteomes" id="UP000308230"/>
    </source>
</evidence>
<dbReference type="RefSeq" id="WP_138129385.1">
    <property type="nucleotide sequence ID" value="NZ_SWLG01000028.1"/>
</dbReference>
<reference evidence="2 3" key="1">
    <citation type="submission" date="2019-04" db="EMBL/GenBank/DDBJ databases">
        <title>Bacillus caeni sp. nov., a bacterium isolated from mangrove sediment.</title>
        <authorList>
            <person name="Huang H."/>
            <person name="Mo K."/>
            <person name="Hu Y."/>
        </authorList>
    </citation>
    <scope>NUCLEOTIDE SEQUENCE [LARGE SCALE GENOMIC DNA]</scope>
    <source>
        <strain evidence="2 3">HB172195</strain>
    </source>
</reference>
<dbReference type="EMBL" id="SWLG01000028">
    <property type="protein sequence ID" value="TLS35125.1"/>
    <property type="molecule type" value="Genomic_DNA"/>
</dbReference>
<gene>
    <name evidence="2" type="primary">yaaA</name>
    <name evidence="2" type="ORF">FCL54_21975</name>
</gene>
<sequence>MTETITLKGDYITLGQLLKEAGVIDTGGMAKMFLAEYLVYVNGEEENRRGRKLYDQDTVSIPDVGEFIVSVD</sequence>
<dbReference type="Pfam" id="PF13275">
    <property type="entry name" value="S4_2"/>
    <property type="match status" value="1"/>
</dbReference>
<organism evidence="2 3">
    <name type="scientific">Exobacillus caeni</name>
    <dbReference type="NCBI Taxonomy" id="2574798"/>
    <lineage>
        <taxon>Bacteria</taxon>
        <taxon>Bacillati</taxon>
        <taxon>Bacillota</taxon>
        <taxon>Bacilli</taxon>
        <taxon>Bacillales</taxon>
        <taxon>Guptibacillaceae</taxon>
        <taxon>Exobacillus</taxon>
    </lineage>
</organism>
<dbReference type="AlphaFoldDB" id="A0A5R9F5P7"/>
<keyword evidence="1" id="KW-0694">RNA-binding</keyword>
<dbReference type="NCBIfam" id="TIGR02988">
    <property type="entry name" value="YaaA_near_RecF"/>
    <property type="match status" value="1"/>
</dbReference>
<dbReference type="PROSITE" id="PS50889">
    <property type="entry name" value="S4"/>
    <property type="match status" value="1"/>
</dbReference>
<dbReference type="InterPro" id="IPR036986">
    <property type="entry name" value="S4_RNA-bd_sf"/>
</dbReference>
<dbReference type="Proteomes" id="UP000308230">
    <property type="component" value="Unassembled WGS sequence"/>
</dbReference>